<dbReference type="SMART" id="SM00895">
    <property type="entry name" value="FCD"/>
    <property type="match status" value="1"/>
</dbReference>
<dbReference type="InterPro" id="IPR036390">
    <property type="entry name" value="WH_DNA-bd_sf"/>
</dbReference>
<dbReference type="EMBL" id="JAEKNS010000150">
    <property type="protein sequence ID" value="MBJ7596182.1"/>
    <property type="molecule type" value="Genomic_DNA"/>
</dbReference>
<dbReference type="Gene3D" id="1.10.10.10">
    <property type="entry name" value="Winged helix-like DNA-binding domain superfamily/Winged helix DNA-binding domain"/>
    <property type="match status" value="1"/>
</dbReference>
<evidence type="ECO:0000256" key="3">
    <source>
        <dbReference type="ARBA" id="ARBA00023163"/>
    </source>
</evidence>
<proteinExistence type="predicted"/>
<dbReference type="InterPro" id="IPR008920">
    <property type="entry name" value="TF_FadR/GntR_C"/>
</dbReference>
<dbReference type="InterPro" id="IPR011711">
    <property type="entry name" value="GntR_C"/>
</dbReference>
<evidence type="ECO:0000313" key="6">
    <source>
        <dbReference type="Proteomes" id="UP000606991"/>
    </source>
</evidence>
<accession>A0A934NBC7</accession>
<dbReference type="PANTHER" id="PTHR43537:SF45">
    <property type="entry name" value="GNTR FAMILY REGULATORY PROTEIN"/>
    <property type="match status" value="1"/>
</dbReference>
<evidence type="ECO:0000256" key="2">
    <source>
        <dbReference type="ARBA" id="ARBA00023125"/>
    </source>
</evidence>
<evidence type="ECO:0000256" key="1">
    <source>
        <dbReference type="ARBA" id="ARBA00023015"/>
    </source>
</evidence>
<dbReference type="Pfam" id="PF00392">
    <property type="entry name" value="GntR"/>
    <property type="match status" value="1"/>
</dbReference>
<evidence type="ECO:0000313" key="5">
    <source>
        <dbReference type="EMBL" id="MBJ7596182.1"/>
    </source>
</evidence>
<dbReference type="Proteomes" id="UP000606991">
    <property type="component" value="Unassembled WGS sequence"/>
</dbReference>
<dbReference type="SUPFAM" id="SSF46785">
    <property type="entry name" value="Winged helix' DNA-binding domain"/>
    <property type="match status" value="1"/>
</dbReference>
<dbReference type="InterPro" id="IPR000524">
    <property type="entry name" value="Tscrpt_reg_HTH_GntR"/>
</dbReference>
<name>A0A934NBC7_9BACT</name>
<dbReference type="SMART" id="SM00345">
    <property type="entry name" value="HTH_GNTR"/>
    <property type="match status" value="1"/>
</dbReference>
<organism evidence="5 6">
    <name type="scientific">Candidatus Aeolococcus gillhamiae</name>
    <dbReference type="NCBI Taxonomy" id="3127015"/>
    <lineage>
        <taxon>Bacteria</taxon>
        <taxon>Bacillati</taxon>
        <taxon>Candidatus Dormiibacterota</taxon>
        <taxon>Candidatus Dormibacteria</taxon>
        <taxon>Candidatus Aeolococcales</taxon>
        <taxon>Candidatus Aeolococcaceae</taxon>
        <taxon>Candidatus Aeolococcus</taxon>
    </lineage>
</organism>
<comment type="caution">
    <text evidence="5">The sequence shown here is derived from an EMBL/GenBank/DDBJ whole genome shotgun (WGS) entry which is preliminary data.</text>
</comment>
<keyword evidence="1" id="KW-0805">Transcription regulation</keyword>
<dbReference type="InterPro" id="IPR036388">
    <property type="entry name" value="WH-like_DNA-bd_sf"/>
</dbReference>
<keyword evidence="3" id="KW-0804">Transcription</keyword>
<keyword evidence="2" id="KW-0238">DNA-binding</keyword>
<dbReference type="PROSITE" id="PS50949">
    <property type="entry name" value="HTH_GNTR"/>
    <property type="match status" value="1"/>
</dbReference>
<dbReference type="PANTHER" id="PTHR43537">
    <property type="entry name" value="TRANSCRIPTIONAL REGULATOR, GNTR FAMILY"/>
    <property type="match status" value="1"/>
</dbReference>
<dbReference type="Pfam" id="PF07729">
    <property type="entry name" value="FCD"/>
    <property type="match status" value="1"/>
</dbReference>
<feature type="domain" description="HTH gntR-type" evidence="4">
    <location>
        <begin position="15"/>
        <end position="82"/>
    </location>
</feature>
<dbReference type="GO" id="GO:0003700">
    <property type="term" value="F:DNA-binding transcription factor activity"/>
    <property type="evidence" value="ECO:0007669"/>
    <property type="project" value="InterPro"/>
</dbReference>
<dbReference type="GO" id="GO:0003677">
    <property type="term" value="F:DNA binding"/>
    <property type="evidence" value="ECO:0007669"/>
    <property type="project" value="UniProtKB-KW"/>
</dbReference>
<dbReference type="SUPFAM" id="SSF48008">
    <property type="entry name" value="GntR ligand-binding domain-like"/>
    <property type="match status" value="1"/>
</dbReference>
<evidence type="ECO:0000259" key="4">
    <source>
        <dbReference type="PROSITE" id="PS50949"/>
    </source>
</evidence>
<gene>
    <name evidence="5" type="ORF">JF886_15230</name>
</gene>
<sequence length="221" mass="24194">MAGAVSIRRPKVDQDSLREQMLRAITASLVTGEMRPGVMYSVPALAERYGVSATPVREALLDLTRQGFFEPVRNRGFLVTETSEVDLDHVAELRKLLEVPSVGRIAVLADRADVLALKPLAIAIEKAAAAREVTSYLEADTRFHLALLGLLGNQHLVEIVAQLRNQARLYGLIPLIQQGQLATSAREHRLLLRAVADADASGARKLMAHHLTLTRGLWAGR</sequence>
<dbReference type="Gene3D" id="1.20.120.530">
    <property type="entry name" value="GntR ligand-binding domain-like"/>
    <property type="match status" value="1"/>
</dbReference>
<dbReference type="AlphaFoldDB" id="A0A934NBC7"/>
<protein>
    <submittedName>
        <fullName evidence="5">GntR family transcriptional regulator</fullName>
    </submittedName>
</protein>
<reference evidence="5 6" key="1">
    <citation type="submission" date="2020-10" db="EMBL/GenBank/DDBJ databases">
        <title>Ca. Dormibacterota MAGs.</title>
        <authorList>
            <person name="Montgomery K."/>
        </authorList>
    </citation>
    <scope>NUCLEOTIDE SEQUENCE [LARGE SCALE GENOMIC DNA]</scope>
    <source>
        <strain evidence="5">SC8812_S17_18</strain>
    </source>
</reference>